<accession>A0AAW9RB17</accession>
<keyword evidence="8 10" id="KW-0472">Membrane</keyword>
<dbReference type="Pfam" id="PF01554">
    <property type="entry name" value="MatE"/>
    <property type="match status" value="2"/>
</dbReference>
<organism evidence="11 12">
    <name type="scientific">Elongatibacter sediminis</name>
    <dbReference type="NCBI Taxonomy" id="3119006"/>
    <lineage>
        <taxon>Bacteria</taxon>
        <taxon>Pseudomonadati</taxon>
        <taxon>Pseudomonadota</taxon>
        <taxon>Gammaproteobacteria</taxon>
        <taxon>Chromatiales</taxon>
        <taxon>Wenzhouxiangellaceae</taxon>
        <taxon>Elongatibacter</taxon>
    </lineage>
</organism>
<keyword evidence="3" id="KW-0050">Antiport</keyword>
<feature type="transmembrane region" description="Helical" evidence="10">
    <location>
        <begin position="169"/>
        <end position="188"/>
    </location>
</feature>
<comment type="subcellular location">
    <subcellularLocation>
        <location evidence="1">Cell inner membrane</location>
        <topology evidence="1">Multi-pass membrane protein</topology>
    </subcellularLocation>
</comment>
<keyword evidence="12" id="KW-1185">Reference proteome</keyword>
<evidence type="ECO:0000256" key="9">
    <source>
        <dbReference type="ARBA" id="ARBA00031636"/>
    </source>
</evidence>
<evidence type="ECO:0000256" key="8">
    <source>
        <dbReference type="ARBA" id="ARBA00023136"/>
    </source>
</evidence>
<keyword evidence="2" id="KW-0813">Transport</keyword>
<keyword evidence="4" id="KW-1003">Cell membrane</keyword>
<gene>
    <name evidence="11" type="ORF">V3330_05620</name>
</gene>
<dbReference type="InterPro" id="IPR050222">
    <property type="entry name" value="MATE_MdtK"/>
</dbReference>
<feature type="transmembrane region" description="Helical" evidence="10">
    <location>
        <begin position="395"/>
        <end position="413"/>
    </location>
</feature>
<evidence type="ECO:0000313" key="11">
    <source>
        <dbReference type="EMBL" id="MEJ8567097.1"/>
    </source>
</evidence>
<evidence type="ECO:0000256" key="2">
    <source>
        <dbReference type="ARBA" id="ARBA00022448"/>
    </source>
</evidence>
<dbReference type="GO" id="GO:0006811">
    <property type="term" value="P:monoatomic ion transport"/>
    <property type="evidence" value="ECO:0007669"/>
    <property type="project" value="UniProtKB-KW"/>
</dbReference>
<evidence type="ECO:0000313" key="12">
    <source>
        <dbReference type="Proteomes" id="UP001359886"/>
    </source>
</evidence>
<sequence length="454" mass="49213">MTSITKAHNHLAEIRRTVQLAAPVVIGQVAVFSMNFVDTVMAGRLPDRDVSLAALGIGGAVWSALLMFTIGLLLSVQPNVAQLDGAKRWDEATGVVRQGGWLALMVAVPFWLICYYSAEILTALRIDPVIVPVAADYLRAMSWGVPAICGVFLLRFFSEGSGHTRPTMLYGVAGVMMNIPLNWVLMFGKFGAPALGTTGCGYATAIVLWAQLLMLLVYVQKHRHFRRYDLFSRFELPHWGRILDLVKLGTPIAISVFLEGSLFAGAALLIGRLGPLPAAGHMIAINFAALAFMIPLGLSSAVTVRVGNAIGRGDPVFARYVGLIGIAVVLGTQTFSMSLMVLFPQAIVALYTQDAAVTAIAIELLVFAAVFQMPDGIQICAAGALRGIKDTRVPMFYNLVAYWMVGMSLGYYLTFHREWGPSGMWMGMIAGLSLGSVLLLTRFLVRTRRLIRDG</sequence>
<name>A0AAW9RB17_9GAMM</name>
<dbReference type="GO" id="GO:0042910">
    <property type="term" value="F:xenobiotic transmembrane transporter activity"/>
    <property type="evidence" value="ECO:0007669"/>
    <property type="project" value="InterPro"/>
</dbReference>
<dbReference type="PANTHER" id="PTHR43298:SF2">
    <property type="entry name" value="FMN_FAD EXPORTER YEEO-RELATED"/>
    <property type="match status" value="1"/>
</dbReference>
<dbReference type="PANTHER" id="PTHR43298">
    <property type="entry name" value="MULTIDRUG RESISTANCE PROTEIN NORM-RELATED"/>
    <property type="match status" value="1"/>
</dbReference>
<dbReference type="AlphaFoldDB" id="A0AAW9RB17"/>
<keyword evidence="5 10" id="KW-0812">Transmembrane</keyword>
<keyword evidence="7" id="KW-0406">Ion transport</keyword>
<dbReference type="PIRSF" id="PIRSF006603">
    <property type="entry name" value="DinF"/>
    <property type="match status" value="1"/>
</dbReference>
<dbReference type="RefSeq" id="WP_354694414.1">
    <property type="nucleotide sequence ID" value="NZ_JAZHOG010000003.1"/>
</dbReference>
<feature type="transmembrane region" description="Helical" evidence="10">
    <location>
        <begin position="355"/>
        <end position="374"/>
    </location>
</feature>
<keyword evidence="6 10" id="KW-1133">Transmembrane helix</keyword>
<feature type="transmembrane region" description="Helical" evidence="10">
    <location>
        <begin position="52"/>
        <end position="74"/>
    </location>
</feature>
<evidence type="ECO:0000256" key="3">
    <source>
        <dbReference type="ARBA" id="ARBA00022449"/>
    </source>
</evidence>
<dbReference type="NCBIfam" id="TIGR00797">
    <property type="entry name" value="matE"/>
    <property type="match status" value="1"/>
</dbReference>
<dbReference type="GO" id="GO:0015297">
    <property type="term" value="F:antiporter activity"/>
    <property type="evidence" value="ECO:0007669"/>
    <property type="project" value="UniProtKB-KW"/>
</dbReference>
<evidence type="ECO:0000256" key="4">
    <source>
        <dbReference type="ARBA" id="ARBA00022475"/>
    </source>
</evidence>
<feature type="transmembrane region" description="Helical" evidence="10">
    <location>
        <begin position="425"/>
        <end position="445"/>
    </location>
</feature>
<evidence type="ECO:0000256" key="1">
    <source>
        <dbReference type="ARBA" id="ARBA00004429"/>
    </source>
</evidence>
<feature type="transmembrane region" description="Helical" evidence="10">
    <location>
        <begin position="316"/>
        <end position="343"/>
    </location>
</feature>
<proteinExistence type="predicted"/>
<feature type="transmembrane region" description="Helical" evidence="10">
    <location>
        <begin position="20"/>
        <end position="37"/>
    </location>
</feature>
<dbReference type="InterPro" id="IPR048279">
    <property type="entry name" value="MdtK-like"/>
</dbReference>
<evidence type="ECO:0000256" key="6">
    <source>
        <dbReference type="ARBA" id="ARBA00022989"/>
    </source>
</evidence>
<dbReference type="CDD" id="cd13131">
    <property type="entry name" value="MATE_NorM_like"/>
    <property type="match status" value="1"/>
</dbReference>
<dbReference type="InterPro" id="IPR002528">
    <property type="entry name" value="MATE_fam"/>
</dbReference>
<evidence type="ECO:0000256" key="10">
    <source>
        <dbReference type="SAM" id="Phobius"/>
    </source>
</evidence>
<feature type="transmembrane region" description="Helical" evidence="10">
    <location>
        <begin position="95"/>
        <end position="118"/>
    </location>
</feature>
<feature type="transmembrane region" description="Helical" evidence="10">
    <location>
        <begin position="138"/>
        <end position="157"/>
    </location>
</feature>
<dbReference type="EMBL" id="JAZHOG010000003">
    <property type="protein sequence ID" value="MEJ8567097.1"/>
    <property type="molecule type" value="Genomic_DNA"/>
</dbReference>
<reference evidence="11 12" key="1">
    <citation type="submission" date="2024-02" db="EMBL/GenBank/DDBJ databases">
        <title>A novel Wenzhouxiangellaceae bacterium, isolated from coastal sediments.</title>
        <authorList>
            <person name="Du Z.-J."/>
            <person name="Ye Y.-Q."/>
            <person name="Zhang X.-Y."/>
        </authorList>
    </citation>
    <scope>NUCLEOTIDE SEQUENCE [LARGE SCALE GENOMIC DNA]</scope>
    <source>
        <strain evidence="11 12">CH-27</strain>
    </source>
</reference>
<feature type="transmembrane region" description="Helical" evidence="10">
    <location>
        <begin position="283"/>
        <end position="304"/>
    </location>
</feature>
<dbReference type="Proteomes" id="UP001359886">
    <property type="component" value="Unassembled WGS sequence"/>
</dbReference>
<comment type="caution">
    <text evidence="11">The sequence shown here is derived from an EMBL/GenBank/DDBJ whole genome shotgun (WGS) entry which is preliminary data.</text>
</comment>
<feature type="transmembrane region" description="Helical" evidence="10">
    <location>
        <begin position="194"/>
        <end position="219"/>
    </location>
</feature>
<evidence type="ECO:0000256" key="7">
    <source>
        <dbReference type="ARBA" id="ARBA00023065"/>
    </source>
</evidence>
<protein>
    <recommendedName>
        <fullName evidence="9">Multidrug-efflux transporter</fullName>
    </recommendedName>
</protein>
<evidence type="ECO:0000256" key="5">
    <source>
        <dbReference type="ARBA" id="ARBA00022692"/>
    </source>
</evidence>
<feature type="transmembrane region" description="Helical" evidence="10">
    <location>
        <begin position="248"/>
        <end position="271"/>
    </location>
</feature>
<dbReference type="GO" id="GO:0005886">
    <property type="term" value="C:plasma membrane"/>
    <property type="evidence" value="ECO:0007669"/>
    <property type="project" value="UniProtKB-SubCell"/>
</dbReference>